<dbReference type="AlphaFoldDB" id="A0A1F6NIW5"/>
<gene>
    <name evidence="1" type="ORF">A2261_03340</name>
</gene>
<comment type="caution">
    <text evidence="1">The sequence shown here is derived from an EMBL/GenBank/DDBJ whole genome shotgun (WGS) entry which is preliminary data.</text>
</comment>
<evidence type="ECO:0000313" key="1">
    <source>
        <dbReference type="EMBL" id="OGH83670.1"/>
    </source>
</evidence>
<accession>A0A1F6NIW5</accession>
<name>A0A1F6NIW5_9BACT</name>
<dbReference type="EMBL" id="MFQR01000072">
    <property type="protein sequence ID" value="OGH83670.1"/>
    <property type="molecule type" value="Genomic_DNA"/>
</dbReference>
<evidence type="ECO:0000313" key="2">
    <source>
        <dbReference type="Proteomes" id="UP000177803"/>
    </source>
</evidence>
<reference evidence="1 2" key="1">
    <citation type="journal article" date="2016" name="Nat. Commun.">
        <title>Thousands of microbial genomes shed light on interconnected biogeochemical processes in an aquifer system.</title>
        <authorList>
            <person name="Anantharaman K."/>
            <person name="Brown C.T."/>
            <person name="Hug L.A."/>
            <person name="Sharon I."/>
            <person name="Castelle C.J."/>
            <person name="Probst A.J."/>
            <person name="Thomas B.C."/>
            <person name="Singh A."/>
            <person name="Wilkins M.J."/>
            <person name="Karaoz U."/>
            <person name="Brodie E.L."/>
            <person name="Williams K.H."/>
            <person name="Hubbard S.S."/>
            <person name="Banfield J.F."/>
        </authorList>
    </citation>
    <scope>NUCLEOTIDE SEQUENCE [LARGE SCALE GENOMIC DNA]</scope>
</reference>
<sequence>MWSSARSYVKKMFVGHAINNVAEQIRLKETAQEQSFSPVRQMEIYNLKCELIDLRARMGEFAH</sequence>
<dbReference type="Proteomes" id="UP000177803">
    <property type="component" value="Unassembled WGS sequence"/>
</dbReference>
<organism evidence="1 2">
    <name type="scientific">Candidatus Magasanikbacteria bacterium RIFOXYA2_FULL_44_8</name>
    <dbReference type="NCBI Taxonomy" id="1798696"/>
    <lineage>
        <taxon>Bacteria</taxon>
        <taxon>Candidatus Magasanikiibacteriota</taxon>
    </lineage>
</organism>
<protein>
    <submittedName>
        <fullName evidence="1">Uncharacterized protein</fullName>
    </submittedName>
</protein>
<proteinExistence type="predicted"/>